<dbReference type="EMBL" id="QRGO01000001">
    <property type="protein sequence ID" value="RDV04441.1"/>
    <property type="molecule type" value="Genomic_DNA"/>
</dbReference>
<evidence type="ECO:0000256" key="1">
    <source>
        <dbReference type="ARBA" id="ARBA00010515"/>
    </source>
</evidence>
<evidence type="ECO:0000313" key="6">
    <source>
        <dbReference type="Proteomes" id="UP000263993"/>
    </source>
</evidence>
<evidence type="ECO:0000259" key="4">
    <source>
        <dbReference type="Pfam" id="PF07859"/>
    </source>
</evidence>
<dbReference type="GO" id="GO:0016787">
    <property type="term" value="F:hydrolase activity"/>
    <property type="evidence" value="ECO:0007669"/>
    <property type="project" value="UniProtKB-KW"/>
</dbReference>
<dbReference type="Gene3D" id="3.40.50.1820">
    <property type="entry name" value="alpha/beta hydrolase"/>
    <property type="match status" value="1"/>
</dbReference>
<evidence type="ECO:0000256" key="2">
    <source>
        <dbReference type="ARBA" id="ARBA00022801"/>
    </source>
</evidence>
<reference evidence="6" key="1">
    <citation type="submission" date="2018-08" db="EMBL/GenBank/DDBJ databases">
        <authorList>
            <person name="Kim S.-J."/>
            <person name="Jung G.-Y."/>
        </authorList>
    </citation>
    <scope>NUCLEOTIDE SEQUENCE [LARGE SCALE GENOMIC DNA]</scope>
    <source>
        <strain evidence="6">GY_H</strain>
    </source>
</reference>
<dbReference type="AlphaFoldDB" id="A0A371BAQ3"/>
<dbReference type="PANTHER" id="PTHR48081">
    <property type="entry name" value="AB HYDROLASE SUPERFAMILY PROTEIN C4A8.06C"/>
    <property type="match status" value="1"/>
</dbReference>
<feature type="domain" description="Alpha/beta hydrolase fold-3" evidence="4">
    <location>
        <begin position="93"/>
        <end position="296"/>
    </location>
</feature>
<dbReference type="RefSeq" id="WP_115516466.1">
    <property type="nucleotide sequence ID" value="NZ_QRGO01000001.1"/>
</dbReference>
<evidence type="ECO:0000256" key="3">
    <source>
        <dbReference type="SAM" id="MobiDB-lite"/>
    </source>
</evidence>
<dbReference type="PANTHER" id="PTHR48081:SF8">
    <property type="entry name" value="ALPHA_BETA HYDROLASE FOLD-3 DOMAIN-CONTAINING PROTEIN-RELATED"/>
    <property type="match status" value="1"/>
</dbReference>
<keyword evidence="6" id="KW-1185">Reference proteome</keyword>
<proteinExistence type="inferred from homology"/>
<dbReference type="InterPro" id="IPR013094">
    <property type="entry name" value="AB_hydrolase_3"/>
</dbReference>
<sequence length="320" mass="34758">MTAASTFTFRASLGDMDPESSAYMALQPPPPATPPTPEMAREGMRRARPFNQPDLPHVAMTREYAVPGKGGTFQVRYYRGVRTFPDEALPVQVYFHGGGWVIGDLDSHDWLCRAVANAANCAVVSVDYRLAPEHRFPAAFDDAVTATQWVAAHATMLNVDPSRISVGGDSAGGNLAATVALALRDDAKVKLRAQILTYPITDLTFTYDQRFEKGVALTNGGMRDFIDHYVPGIAQRRDWRCSPLLAPSLKGLPPALVILAGFDPLYDEGEAYATRLKAEGVAVTVKHFPGQMHGFVSRPKLLPKSLDAIADITAFMAAHS</sequence>
<dbReference type="SUPFAM" id="SSF53474">
    <property type="entry name" value="alpha/beta-Hydrolases"/>
    <property type="match status" value="1"/>
</dbReference>
<comment type="caution">
    <text evidence="5">The sequence shown here is derived from an EMBL/GenBank/DDBJ whole genome shotgun (WGS) entry which is preliminary data.</text>
</comment>
<dbReference type="Proteomes" id="UP000263993">
    <property type="component" value="Unassembled WGS sequence"/>
</dbReference>
<dbReference type="InterPro" id="IPR050300">
    <property type="entry name" value="GDXG_lipolytic_enzyme"/>
</dbReference>
<organism evidence="5 6">
    <name type="scientific">Undibacter mobilis</name>
    <dbReference type="NCBI Taxonomy" id="2292256"/>
    <lineage>
        <taxon>Bacteria</taxon>
        <taxon>Pseudomonadati</taxon>
        <taxon>Pseudomonadota</taxon>
        <taxon>Alphaproteobacteria</taxon>
        <taxon>Hyphomicrobiales</taxon>
        <taxon>Nitrobacteraceae</taxon>
        <taxon>Undibacter</taxon>
    </lineage>
</organism>
<dbReference type="InterPro" id="IPR029058">
    <property type="entry name" value="AB_hydrolase_fold"/>
</dbReference>
<accession>A0A371BAQ3</accession>
<dbReference type="OrthoDB" id="9806180at2"/>
<gene>
    <name evidence="5" type="ORF">DXH78_07570</name>
</gene>
<feature type="region of interest" description="Disordered" evidence="3">
    <location>
        <begin position="20"/>
        <end position="40"/>
    </location>
</feature>
<name>A0A371BAQ3_9BRAD</name>
<comment type="similarity">
    <text evidence="1">Belongs to the 'GDXG' lipolytic enzyme family.</text>
</comment>
<feature type="compositionally biased region" description="Pro residues" evidence="3">
    <location>
        <begin position="27"/>
        <end position="37"/>
    </location>
</feature>
<dbReference type="Pfam" id="PF07859">
    <property type="entry name" value="Abhydrolase_3"/>
    <property type="match status" value="1"/>
</dbReference>
<protein>
    <submittedName>
        <fullName evidence="5">Alpha/beta hydrolase</fullName>
    </submittedName>
</protein>
<evidence type="ECO:0000313" key="5">
    <source>
        <dbReference type="EMBL" id="RDV04441.1"/>
    </source>
</evidence>
<keyword evidence="2 5" id="KW-0378">Hydrolase</keyword>
<dbReference type="FunFam" id="3.40.50.1820:FF:000089">
    <property type="entry name" value="Alpha/beta hydrolase"/>
    <property type="match status" value="1"/>
</dbReference>